<reference evidence="2" key="1">
    <citation type="submission" date="2021-12" db="EMBL/GenBank/DDBJ databases">
        <authorList>
            <person name="Zaccaron A."/>
            <person name="Stergiopoulos I."/>
        </authorList>
    </citation>
    <scope>NUCLEOTIDE SEQUENCE</scope>
    <source>
        <strain evidence="2">Race5_Kim</strain>
    </source>
</reference>
<reference evidence="2" key="2">
    <citation type="journal article" date="2022" name="Microb. Genom.">
        <title>A chromosome-scale genome assembly of the tomato pathogen Cladosporium fulvum reveals a compartmentalized genome architecture and the presence of a dispensable chromosome.</title>
        <authorList>
            <person name="Zaccaron A.Z."/>
            <person name="Chen L.H."/>
            <person name="Samaras A."/>
            <person name="Stergiopoulos I."/>
        </authorList>
    </citation>
    <scope>NUCLEOTIDE SEQUENCE</scope>
    <source>
        <strain evidence="2">Race5_Kim</strain>
    </source>
</reference>
<evidence type="ECO:0000313" key="3">
    <source>
        <dbReference type="Proteomes" id="UP000756132"/>
    </source>
</evidence>
<dbReference type="KEGG" id="ffu:CLAFUR5_09485"/>
<accession>A0A9Q8PG95</accession>
<dbReference type="AlphaFoldDB" id="A0A9Q8PG95"/>
<dbReference type="Proteomes" id="UP000756132">
    <property type="component" value="Chromosome 9"/>
</dbReference>
<organism evidence="2 3">
    <name type="scientific">Passalora fulva</name>
    <name type="common">Tomato leaf mold</name>
    <name type="synonym">Cladosporium fulvum</name>
    <dbReference type="NCBI Taxonomy" id="5499"/>
    <lineage>
        <taxon>Eukaryota</taxon>
        <taxon>Fungi</taxon>
        <taxon>Dikarya</taxon>
        <taxon>Ascomycota</taxon>
        <taxon>Pezizomycotina</taxon>
        <taxon>Dothideomycetes</taxon>
        <taxon>Dothideomycetidae</taxon>
        <taxon>Mycosphaerellales</taxon>
        <taxon>Mycosphaerellaceae</taxon>
        <taxon>Fulvia</taxon>
    </lineage>
</organism>
<dbReference type="GO" id="GO:0005739">
    <property type="term" value="C:mitochondrion"/>
    <property type="evidence" value="ECO:0007669"/>
    <property type="project" value="TreeGrafter"/>
</dbReference>
<name>A0A9Q8PG95_PASFU</name>
<protein>
    <recommendedName>
        <fullName evidence="4">Sequence orphan</fullName>
    </recommendedName>
</protein>
<feature type="region of interest" description="Disordered" evidence="1">
    <location>
        <begin position="1"/>
        <end position="30"/>
    </location>
</feature>
<dbReference type="OrthoDB" id="275936at2759"/>
<proteinExistence type="predicted"/>
<sequence length="289" mass="30820">MEQKQLASKSESNHGGSAVQTTAAPQLRSESQSQDLVKRFAVDGLAALTAAIAVSPVMVVIDRAVTEAAAGQRSFLGSANACLADAAKRPQTWFASKPFAAMMLLYLGTYTTANAIDTVSAHAEGLPASTTTSTSTKVAAVTTTNVGLALYKDATFARTFGTTRLTRGLPAVSCAPFILRDGITLFATFNLPAIVAPMLPERFEGVISRMSVAQLAMPMASQYFCTPLHLLGLDLYYRLGKLGVGERMKAIRPTWLTASNARALRVLPAYGLGGVLNNDVRKWLMERVE</sequence>
<keyword evidence="3" id="KW-1185">Reference proteome</keyword>
<dbReference type="RefSeq" id="XP_047766311.1">
    <property type="nucleotide sequence ID" value="XM_047908633.1"/>
</dbReference>
<evidence type="ECO:0008006" key="4">
    <source>
        <dbReference type="Google" id="ProtNLM"/>
    </source>
</evidence>
<dbReference type="EMBL" id="CP090171">
    <property type="protein sequence ID" value="UJO21945.1"/>
    <property type="molecule type" value="Genomic_DNA"/>
</dbReference>
<evidence type="ECO:0000256" key="1">
    <source>
        <dbReference type="SAM" id="MobiDB-lite"/>
    </source>
</evidence>
<evidence type="ECO:0000313" key="2">
    <source>
        <dbReference type="EMBL" id="UJO21945.1"/>
    </source>
</evidence>
<dbReference type="InterPro" id="IPR038781">
    <property type="entry name" value="C365.16-ike"/>
</dbReference>
<dbReference type="PANTHER" id="PTHR37845">
    <property type="entry name" value="SEQUENCE ORPHAN"/>
    <property type="match status" value="1"/>
</dbReference>
<dbReference type="GeneID" id="71989363"/>
<dbReference type="PANTHER" id="PTHR37845:SF1">
    <property type="entry name" value="SEQUENCE ORPHAN"/>
    <property type="match status" value="1"/>
</dbReference>
<gene>
    <name evidence="2" type="ORF">CLAFUR5_09485</name>
</gene>
<dbReference type="OMA" id="WFASKPF"/>